<dbReference type="InterPro" id="IPR000515">
    <property type="entry name" value="MetI-like"/>
</dbReference>
<evidence type="ECO:0000256" key="1">
    <source>
        <dbReference type="ARBA" id="ARBA00004651"/>
    </source>
</evidence>
<dbReference type="InterPro" id="IPR035906">
    <property type="entry name" value="MetI-like_sf"/>
</dbReference>
<evidence type="ECO:0000313" key="10">
    <source>
        <dbReference type="Proteomes" id="UP001198200"/>
    </source>
</evidence>
<accession>A0AAE3E2N1</accession>
<keyword evidence="4 7" id="KW-0812">Transmembrane</keyword>
<feature type="transmembrane region" description="Helical" evidence="7">
    <location>
        <begin position="117"/>
        <end position="137"/>
    </location>
</feature>
<feature type="domain" description="ABC transmembrane type-1" evidence="8">
    <location>
        <begin position="80"/>
        <end position="294"/>
    </location>
</feature>
<dbReference type="AlphaFoldDB" id="A0AAE3E2N1"/>
<dbReference type="PROSITE" id="PS50928">
    <property type="entry name" value="ABC_TM1"/>
    <property type="match status" value="1"/>
</dbReference>
<dbReference type="GO" id="GO:0005886">
    <property type="term" value="C:plasma membrane"/>
    <property type="evidence" value="ECO:0007669"/>
    <property type="project" value="UniProtKB-SubCell"/>
</dbReference>
<name>A0AAE3E2N1_9FIRM</name>
<dbReference type="SUPFAM" id="SSF161098">
    <property type="entry name" value="MetI-like"/>
    <property type="match status" value="1"/>
</dbReference>
<evidence type="ECO:0000256" key="6">
    <source>
        <dbReference type="ARBA" id="ARBA00023136"/>
    </source>
</evidence>
<evidence type="ECO:0000313" key="9">
    <source>
        <dbReference type="EMBL" id="MCC2220715.1"/>
    </source>
</evidence>
<dbReference type="GO" id="GO:0055085">
    <property type="term" value="P:transmembrane transport"/>
    <property type="evidence" value="ECO:0007669"/>
    <property type="project" value="InterPro"/>
</dbReference>
<dbReference type="CDD" id="cd06261">
    <property type="entry name" value="TM_PBP2"/>
    <property type="match status" value="1"/>
</dbReference>
<dbReference type="Proteomes" id="UP001198200">
    <property type="component" value="Unassembled WGS sequence"/>
</dbReference>
<feature type="transmembrane region" description="Helical" evidence="7">
    <location>
        <begin position="21"/>
        <end position="47"/>
    </location>
</feature>
<dbReference type="Gene3D" id="1.10.3720.10">
    <property type="entry name" value="MetI-like"/>
    <property type="match status" value="1"/>
</dbReference>
<dbReference type="InterPro" id="IPR050809">
    <property type="entry name" value="UgpAE/MalFG_permease"/>
</dbReference>
<evidence type="ECO:0000259" key="8">
    <source>
        <dbReference type="PROSITE" id="PS50928"/>
    </source>
</evidence>
<comment type="caution">
    <text evidence="9">The sequence shown here is derived from an EMBL/GenBank/DDBJ whole genome shotgun (WGS) entry which is preliminary data.</text>
</comment>
<dbReference type="RefSeq" id="WP_308731207.1">
    <property type="nucleotide sequence ID" value="NZ_JAJEQN010000006.1"/>
</dbReference>
<keyword evidence="10" id="KW-1185">Reference proteome</keyword>
<keyword evidence="5 7" id="KW-1133">Transmembrane helix</keyword>
<gene>
    <name evidence="9" type="ORF">LKD48_03515</name>
</gene>
<reference evidence="9 10" key="1">
    <citation type="submission" date="2021-10" db="EMBL/GenBank/DDBJ databases">
        <title>Anaerobic single-cell dispensing facilitates the cultivation of human gut bacteria.</title>
        <authorList>
            <person name="Afrizal A."/>
        </authorList>
    </citation>
    <scope>NUCLEOTIDE SEQUENCE [LARGE SCALE GENOMIC DNA]</scope>
    <source>
        <strain evidence="9 10">CLA-AA-H224</strain>
    </source>
</reference>
<evidence type="ECO:0000256" key="7">
    <source>
        <dbReference type="RuleBase" id="RU363032"/>
    </source>
</evidence>
<protein>
    <submittedName>
        <fullName evidence="9">ABC transporter permease subunit</fullName>
    </submittedName>
</protein>
<dbReference type="PANTHER" id="PTHR43227:SF11">
    <property type="entry name" value="BLL4140 PROTEIN"/>
    <property type="match status" value="1"/>
</dbReference>
<keyword evidence="2 7" id="KW-0813">Transport</keyword>
<evidence type="ECO:0000256" key="3">
    <source>
        <dbReference type="ARBA" id="ARBA00022475"/>
    </source>
</evidence>
<comment type="subcellular location">
    <subcellularLocation>
        <location evidence="1 7">Cell membrane</location>
        <topology evidence="1 7">Multi-pass membrane protein</topology>
    </subcellularLocation>
</comment>
<evidence type="ECO:0000256" key="4">
    <source>
        <dbReference type="ARBA" id="ARBA00022692"/>
    </source>
</evidence>
<dbReference type="PANTHER" id="PTHR43227">
    <property type="entry name" value="BLL4140 PROTEIN"/>
    <property type="match status" value="1"/>
</dbReference>
<evidence type="ECO:0000256" key="2">
    <source>
        <dbReference type="ARBA" id="ARBA00022448"/>
    </source>
</evidence>
<proteinExistence type="inferred from homology"/>
<evidence type="ECO:0000256" key="5">
    <source>
        <dbReference type="ARBA" id="ARBA00022989"/>
    </source>
</evidence>
<feature type="transmembrane region" description="Helical" evidence="7">
    <location>
        <begin position="79"/>
        <end position="105"/>
    </location>
</feature>
<keyword evidence="3" id="KW-1003">Cell membrane</keyword>
<comment type="similarity">
    <text evidence="7">Belongs to the binding-protein-dependent transport system permease family.</text>
</comment>
<feature type="transmembrane region" description="Helical" evidence="7">
    <location>
        <begin position="180"/>
        <end position="201"/>
    </location>
</feature>
<sequence>MSSSTKTGRKLRKRFKKELPFHLMLLPAVVMVVLFKYIPMAGLSIAFQDYSPLYSIFEQEWCGWENFKYIFSLSTFPRVIYNTLFIAIMKIAAGIIVPVTVALLLNEVRNIVYKRTLQTIVYLPHFISWVALAGIFLDVLGMDGIVNNFLAAIGLNRVYFLGNEKVFPFTMVVTDTWKTFGWNTIVYLAAITGISPALYEAAALDGAGRFRQILHVAIPGILPIVLLMTVLSIGNVLRAGFDQIFNLYSPLVYSTGDIIDTFVYRMGILGAQFGPATAVGLFQSVVSCVLIVAGYWAAEKFAGYQVF</sequence>
<feature type="transmembrane region" description="Helical" evidence="7">
    <location>
        <begin position="213"/>
        <end position="233"/>
    </location>
</feature>
<organism evidence="9 10">
    <name type="scientific">Anthropogastromicrobium aceti</name>
    <dbReference type="NCBI Taxonomy" id="2981768"/>
    <lineage>
        <taxon>Bacteria</taxon>
        <taxon>Bacillati</taxon>
        <taxon>Bacillota</taxon>
        <taxon>Clostridia</taxon>
        <taxon>Lachnospirales</taxon>
        <taxon>Lachnospiraceae</taxon>
        <taxon>Anthropogastromicrobium</taxon>
    </lineage>
</organism>
<keyword evidence="6 7" id="KW-0472">Membrane</keyword>
<dbReference type="EMBL" id="JAJEQN010000006">
    <property type="protein sequence ID" value="MCC2220715.1"/>
    <property type="molecule type" value="Genomic_DNA"/>
</dbReference>
<feature type="transmembrane region" description="Helical" evidence="7">
    <location>
        <begin position="276"/>
        <end position="298"/>
    </location>
</feature>
<dbReference type="Pfam" id="PF00528">
    <property type="entry name" value="BPD_transp_1"/>
    <property type="match status" value="1"/>
</dbReference>